<dbReference type="AlphaFoldDB" id="K4IB89"/>
<dbReference type="GO" id="GO:0006352">
    <property type="term" value="P:DNA-templated transcription initiation"/>
    <property type="evidence" value="ECO:0007669"/>
    <property type="project" value="InterPro"/>
</dbReference>
<keyword evidence="2 6" id="KW-0805">Transcription regulation</keyword>
<dbReference type="InterPro" id="IPR000838">
    <property type="entry name" value="RNA_pol_sigma70_ECF_CS"/>
</dbReference>
<evidence type="ECO:0000313" key="9">
    <source>
        <dbReference type="EMBL" id="AFU67168.1"/>
    </source>
</evidence>
<keyword evidence="4 6" id="KW-0238">DNA-binding</keyword>
<keyword evidence="3 6" id="KW-0731">Sigma factor</keyword>
<feature type="domain" description="RNA polymerase sigma factor 70 region 4 type 2" evidence="8">
    <location>
        <begin position="118"/>
        <end position="168"/>
    </location>
</feature>
<dbReference type="InterPro" id="IPR036388">
    <property type="entry name" value="WH-like_DNA-bd_sf"/>
</dbReference>
<dbReference type="KEGG" id="ptq:P700755_000095"/>
<dbReference type="Gene3D" id="1.10.1740.10">
    <property type="match status" value="1"/>
</dbReference>
<reference evidence="9" key="2">
    <citation type="submission" date="2012-09" db="EMBL/GenBank/DDBJ databases">
        <title>The complete sequence of Psychroflexus torquis an extreme psychrophile from sea-ice that is stimulated by light.</title>
        <authorList>
            <person name="Feng S."/>
            <person name="Powell S.M."/>
            <person name="Bowman J.P."/>
        </authorList>
    </citation>
    <scope>NUCLEOTIDE SEQUENCE [LARGE SCALE GENOMIC DNA]</scope>
    <source>
        <strain evidence="9">ATCC 700755</strain>
    </source>
</reference>
<dbReference type="GO" id="GO:0016987">
    <property type="term" value="F:sigma factor activity"/>
    <property type="evidence" value="ECO:0007669"/>
    <property type="project" value="UniProtKB-KW"/>
</dbReference>
<evidence type="ECO:0000259" key="7">
    <source>
        <dbReference type="Pfam" id="PF04542"/>
    </source>
</evidence>
<keyword evidence="10" id="KW-1185">Reference proteome</keyword>
<dbReference type="Pfam" id="PF08281">
    <property type="entry name" value="Sigma70_r4_2"/>
    <property type="match status" value="1"/>
</dbReference>
<dbReference type="OrthoDB" id="1160671at2"/>
<protein>
    <recommendedName>
        <fullName evidence="6">RNA polymerase sigma factor</fullName>
    </recommendedName>
</protein>
<dbReference type="Proteomes" id="UP000008514">
    <property type="component" value="Chromosome"/>
</dbReference>
<dbReference type="PROSITE" id="PS01063">
    <property type="entry name" value="SIGMA70_ECF"/>
    <property type="match status" value="1"/>
</dbReference>
<evidence type="ECO:0000256" key="6">
    <source>
        <dbReference type="RuleBase" id="RU000716"/>
    </source>
</evidence>
<dbReference type="Pfam" id="PF04542">
    <property type="entry name" value="Sigma70_r2"/>
    <property type="match status" value="1"/>
</dbReference>
<dbReference type="eggNOG" id="COG1595">
    <property type="taxonomic scope" value="Bacteria"/>
</dbReference>
<dbReference type="GO" id="GO:0003677">
    <property type="term" value="F:DNA binding"/>
    <property type="evidence" value="ECO:0007669"/>
    <property type="project" value="UniProtKB-KW"/>
</dbReference>
<dbReference type="HOGENOM" id="CLU_047691_3_2_10"/>
<evidence type="ECO:0000256" key="2">
    <source>
        <dbReference type="ARBA" id="ARBA00023015"/>
    </source>
</evidence>
<organism evidence="9 10">
    <name type="scientific">Psychroflexus torquis (strain ATCC 700755 / CIP 106069 / ACAM 623)</name>
    <dbReference type="NCBI Taxonomy" id="313595"/>
    <lineage>
        <taxon>Bacteria</taxon>
        <taxon>Pseudomonadati</taxon>
        <taxon>Bacteroidota</taxon>
        <taxon>Flavobacteriia</taxon>
        <taxon>Flavobacteriales</taxon>
        <taxon>Flavobacteriaceae</taxon>
        <taxon>Psychroflexus</taxon>
    </lineage>
</organism>
<dbReference type="InterPro" id="IPR013324">
    <property type="entry name" value="RNA_pol_sigma_r3/r4-like"/>
</dbReference>
<evidence type="ECO:0000256" key="4">
    <source>
        <dbReference type="ARBA" id="ARBA00023125"/>
    </source>
</evidence>
<evidence type="ECO:0000256" key="3">
    <source>
        <dbReference type="ARBA" id="ARBA00023082"/>
    </source>
</evidence>
<dbReference type="PANTHER" id="PTHR43133:SF60">
    <property type="entry name" value="RNA POLYMERASE SIGMA FACTOR SIGV"/>
    <property type="match status" value="1"/>
</dbReference>
<evidence type="ECO:0000256" key="1">
    <source>
        <dbReference type="ARBA" id="ARBA00010641"/>
    </source>
</evidence>
<keyword evidence="5 6" id="KW-0804">Transcription</keyword>
<dbReference type="InterPro" id="IPR013249">
    <property type="entry name" value="RNA_pol_sigma70_r4_t2"/>
</dbReference>
<evidence type="ECO:0000256" key="5">
    <source>
        <dbReference type="ARBA" id="ARBA00023163"/>
    </source>
</evidence>
<feature type="domain" description="RNA polymerase sigma-70 region 2" evidence="7">
    <location>
        <begin position="21"/>
        <end position="86"/>
    </location>
</feature>
<dbReference type="Gene3D" id="1.10.10.10">
    <property type="entry name" value="Winged helix-like DNA-binding domain superfamily/Winged helix DNA-binding domain"/>
    <property type="match status" value="1"/>
</dbReference>
<dbReference type="STRING" id="313595.P700755_000095"/>
<name>K4IB89_PSYTT</name>
<dbReference type="SUPFAM" id="SSF88659">
    <property type="entry name" value="Sigma3 and sigma4 domains of RNA polymerase sigma factors"/>
    <property type="match status" value="1"/>
</dbReference>
<dbReference type="NCBIfam" id="TIGR02937">
    <property type="entry name" value="sigma70-ECF"/>
    <property type="match status" value="1"/>
</dbReference>
<evidence type="ECO:0000259" key="8">
    <source>
        <dbReference type="Pfam" id="PF08281"/>
    </source>
</evidence>
<dbReference type="RefSeq" id="WP_015022788.1">
    <property type="nucleotide sequence ID" value="NC_018721.1"/>
</dbReference>
<gene>
    <name evidence="9" type="ordered locus">P700755_000095</name>
</gene>
<dbReference type="PANTHER" id="PTHR43133">
    <property type="entry name" value="RNA POLYMERASE ECF-TYPE SIGMA FACTO"/>
    <property type="match status" value="1"/>
</dbReference>
<reference evidence="9" key="1">
    <citation type="submission" date="2006-03" db="EMBL/GenBank/DDBJ databases">
        <authorList>
            <person name="Bowman J."/>
            <person name="Ferriera S."/>
            <person name="Johnson J."/>
            <person name="Kravitz S."/>
            <person name="Halpern A."/>
            <person name="Remington K."/>
            <person name="Beeson K."/>
            <person name="Tran B."/>
            <person name="Rogers Y.-H."/>
            <person name="Friedman R."/>
            <person name="Venter J.C."/>
        </authorList>
    </citation>
    <scope>NUCLEOTIDE SEQUENCE [LARGE SCALE GENOMIC DNA]</scope>
    <source>
        <strain evidence="9">ATCC 700755</strain>
    </source>
</reference>
<dbReference type="EMBL" id="CP003879">
    <property type="protein sequence ID" value="AFU67168.1"/>
    <property type="molecule type" value="Genomic_DNA"/>
</dbReference>
<dbReference type="InterPro" id="IPR039425">
    <property type="entry name" value="RNA_pol_sigma-70-like"/>
</dbReference>
<dbReference type="InterPro" id="IPR007627">
    <property type="entry name" value="RNA_pol_sigma70_r2"/>
</dbReference>
<proteinExistence type="inferred from homology"/>
<dbReference type="InterPro" id="IPR013325">
    <property type="entry name" value="RNA_pol_sigma_r2"/>
</dbReference>
<comment type="similarity">
    <text evidence="1 6">Belongs to the sigma-70 factor family. ECF subfamily.</text>
</comment>
<dbReference type="InterPro" id="IPR014284">
    <property type="entry name" value="RNA_pol_sigma-70_dom"/>
</dbReference>
<dbReference type="SUPFAM" id="SSF88946">
    <property type="entry name" value="Sigma2 domain of RNA polymerase sigma factors"/>
    <property type="match status" value="1"/>
</dbReference>
<accession>K4IB89</accession>
<sequence>MLATDLISKCIKGNEKAQLKLYNTYCDAMLTIAFRYVKQRDLAEDITQEAFIKAFSNLHTFDGRCTFGAWLKQIVIYQSIDCLRRKTYDLSLEYDHMILPEQEEKSWKVEDSISVELIKSIVENLPLKYSLVLKLFLMEGYDHQEISEILKISENASRTQLHRGKTMLKNELIKQGYERFA</sequence>
<evidence type="ECO:0000313" key="10">
    <source>
        <dbReference type="Proteomes" id="UP000008514"/>
    </source>
</evidence>